<organism evidence="1 2">
    <name type="scientific">Lysobacter niastensis</name>
    <dbReference type="NCBI Taxonomy" id="380629"/>
    <lineage>
        <taxon>Bacteria</taxon>
        <taxon>Pseudomonadati</taxon>
        <taxon>Pseudomonadota</taxon>
        <taxon>Gammaproteobacteria</taxon>
        <taxon>Lysobacterales</taxon>
        <taxon>Lysobacteraceae</taxon>
        <taxon>Lysobacter</taxon>
    </lineage>
</organism>
<gene>
    <name evidence="1" type="ORF">J2X06_002854</name>
</gene>
<sequence>MRQILTCRWLLRARRRVFAHLPFMPLVSDVQDVVYLNWVVPLDRVQSLVPPGLCPWQRDGMTVLTVLTYRHGHFGPPVPKWLRRVFPSPLQSNWRLYLEDSARYSEAVFFIDNVMDSLPYTAGARLLSDALPTHLADKFRHTTTGDVYETLIVAGEGSAPDFRCRAERVDARELPDTLQAWFTSWEDAVARLTLRQCAIARVPDIQRLAIAGIDLPVDVAQVLPLTLQPGSFHSDALHAIIGDALPFCFAVPEVKFGVLWERLL</sequence>
<protein>
    <submittedName>
        <fullName evidence="1">Uncharacterized protein YqjF (DUF2071 family)</fullName>
    </submittedName>
</protein>
<dbReference type="RefSeq" id="WP_310063445.1">
    <property type="nucleotide sequence ID" value="NZ_JAVDVY010000002.1"/>
</dbReference>
<keyword evidence="2" id="KW-1185">Reference proteome</keyword>
<dbReference type="InterPro" id="IPR018644">
    <property type="entry name" value="DUF2071"/>
</dbReference>
<dbReference type="EMBL" id="JAVDVY010000002">
    <property type="protein sequence ID" value="MDR7135645.1"/>
    <property type="molecule type" value="Genomic_DNA"/>
</dbReference>
<dbReference type="Proteomes" id="UP001251524">
    <property type="component" value="Unassembled WGS sequence"/>
</dbReference>
<comment type="caution">
    <text evidence="1">The sequence shown here is derived from an EMBL/GenBank/DDBJ whole genome shotgun (WGS) entry which is preliminary data.</text>
</comment>
<name>A0ABU1WE11_9GAMM</name>
<accession>A0ABU1WE11</accession>
<evidence type="ECO:0000313" key="2">
    <source>
        <dbReference type="Proteomes" id="UP001251524"/>
    </source>
</evidence>
<reference evidence="1 2" key="1">
    <citation type="submission" date="2023-07" db="EMBL/GenBank/DDBJ databases">
        <title>Sorghum-associated microbial communities from plants grown in Nebraska, USA.</title>
        <authorList>
            <person name="Schachtman D."/>
        </authorList>
    </citation>
    <scope>NUCLEOTIDE SEQUENCE [LARGE SCALE GENOMIC DNA]</scope>
    <source>
        <strain evidence="1 2">BE198</strain>
    </source>
</reference>
<dbReference type="Pfam" id="PF09844">
    <property type="entry name" value="DUF2071"/>
    <property type="match status" value="1"/>
</dbReference>
<proteinExistence type="predicted"/>
<evidence type="ECO:0000313" key="1">
    <source>
        <dbReference type="EMBL" id="MDR7135645.1"/>
    </source>
</evidence>